<sequence length="5762" mass="625634">MSVPPEWNATDRPVPARTLAQLVEGQVARTPDAPALLGADGMVTFAQLDARANRLAHLLAARGAGRERIVALALPRSADLVTAQLAVAKTGAAFLPVDPDYPKERISLMFDDADPVLVVTRRALAERLPAGSNSAVPMITLDTPGLLEDRPDHELPVSPQCTDHAAYVIFTSGSTGRPKGVVVTHAGLASFAAAEMDRYEVRAGDRVLQFSSPSFDASILELCMSLPAGAALVVPPPGPLLGDRLAEVLQGERITHALIPPVALATVPDMKLPDFRTLIVGGDACTADLVRRWAPGRRMINSYGPTESTVVATWSDPLTPGGTPPIGRPIWNTKARVLDDQLRPVAFGVTGELYVEGIGLARGYLERPGLTAARFVASPFTPGARMYRTGDLVRWTAEGVLEFVGRADHQVKVRGFRVELGEIESALRAHQHVRDAVVIAREDRPGVKRLVGYVIADTDADLRTHLAASLPDYMVPAVIMRVDAFPLGPNGKLDRKALPEPDWAKARRSRYVPPRTEAERVLAELWGDLLGVAEIGVQDDFFELGGDSILGAKLLARIRTSFDVDLSPRVVFDARTVAGIAELLPPQAHAAGDRIRRVPRTSPIPISPAQRRLWLLNDLTAGDTEYNSAIGLRLRGRLNPMALQKALDALAERHESLRTTFDIVDGEVVQVIGQHGSLPLQRIDDIEAELEQPFDLSEGPLTRVSLIELAADDHVLLLCQHHIITDGWSVALLIDELITLYTGGELPAPTIQYADFARWQQERLTGRLKDRQLAYWRRKLAGLAPLELPTDRPRPQVRTTAGSIRRYDLPADLVHRLTEIGQDHGATLFMTLTAAVQLLLARHSNQQDVALGTVVSGRDHAELEQVAGFFVNTLVLRSWVDPAQAFPDFLADARETVLEAFAYADLPFDQVVADLQPVRDPSRTPLAQALIILQNAMVPARTAGDLTVRDHDLPRPRARFDLVFEFVPRDGGLVAAIEYNTDLFDASTIDRVAGHLRVLLDGIAADPARTVGELPLLNDAERRQVLTEWQGPVITVPSVTLADLYEQQTERTPNAVAVVCEGRELTYLELNERANRLARRLIEQGAGPERLVAISMPRSEQMIVAVLAVLKSGAAYLPVDPKYPAERRELMIADARPVVVLTEIGDLPHSADDLGDVGLTPAHPAYVIYTSGSTGRPKGVVITHASAVELMAWAAKDFGAPGLSTVVASTSLNFDVSVFEILCPLMIGGTIEIVRDVLALGERPGGDWQASLVSGVPSAFAQLLAQGAVSVTPEHVVLAGEALTASAVRDVRKALPGVKVANIYGPTEATVYATAWYDDGTDRNPPIGRPIANTRAYVLDSAFRPVPPGVTGQLCLGGTGLARGYLNRGGLTADRFVADPFGPAGSRMYLTGDVVRWTADGELEYLGRADHQVKIRGFRIELGEIENAMRAHPNIVDAVVVVREDNGHKRLVGYVVGDGRADLRAHLAKSLPEYMVPAGFVFLDQFPLNPNGKLDRAALPAPDWEAQGEDYVAPRTDTERVLAEIWAKVLGIARVGVLDNFFELGGDSILSIQVVSKAAQAGLTVSSRDVFLNQTIAALATTVVAGERIERGPATGEVPLTPVQRWFLDTEPATPGHFTQSVVTRFDEPIDAERLAKALQALVDHHDMLRARFTDRQVIPTAEPVTVLGEPDPVFDLTSGPLIRAAITGPDQVTLYVHHLVVDGVSWRILVEDLHTAYDGGDLGHRTTSFQEWAHRLRNHTFDDVAYWQAIEDVPVPVDGHGPDTVADTREVGFNLDAEQTRALLQDVPGVYRTQVNDVLLAALGKALTAWTASPRVVVDLEGHGREDLFDGVDVSRTVGWFTSIFPVSLEITGDWSRDLKAVKEQLRSVPSRGVSYGALRYLTGSVPAIEPAVSFNYLGQFDGAGEMALSEDPAAPRRHLLDVVGRVENGCLEFTLFHGANHRTATIEGLAAAMRGALLEIIEHCGQPGAGGRTPSDFPLAALDQSTVDRLVGDGRGVEDVYPLTPTQAGMVFHRLVEKGQGAYFQQVSFVVDAGADELVAAWQTVVDRTPVLRSDIVWEGVDRPLQVVRRGVTLPIRRYAGSFEDLLAEDRAAGLDLTRAPLMRITLVDEPGGTQVLWTFHHLLLDGWSLFQVLGDVMAAVSGSEPAIRRPFRDYVAWLSTQNTAKAEEFWRGMTCDRTPLPFDRQPGGVTESTASLRIVFPADSLRAMAQRNGLTVNTVVQGAWALLLARHSGQRRVCFGSTVSGRPAALPGVDEITGIFIATLPSVVDVDEKQALVPWLRRIQDEQAEARRFDFAPPTGNLFDSILVFENYPVDADLGVRELRGVETTNYPLAVVAYPGDNLTLAFGYDPNLFDESTIAGLAGRLRTLIEEIAAETDRPLAAVPMLSDAERNLLLHKYNNTAHPLPELSVVELFAAQVRRRPDELAVDDLTYEELDRRSNRLAHRLIELGVDRDRPVALLLERSPELVVAELAVLKAGGAYLPLDARAPKDRLRTLAADAVVLITDATWCETAANVHDGRIALIGEGRNESPVEVSVHPANLAYLMFTSGSTGVPKAVAVTHRDIVGLAADRSFRRGHKTVLLHSPQAFDASTYELWVPLLNGGRVVVAPPGTVDASVIRWAIDQGVTGMFLTIGLFRLVAQEDPECFNRLAEVWTGGEVVPAEALRRVLAACAGLSVVDVYGPTETTTFASRHVMTDVVPNVVPIGSPLDNMRLHVLDGDLRLVPPGVTGELYIGGVGVARGYYGQPGLTAARFVADPFGTGERLYRTGDLVRWRDGVLEFVGRADDQVKIRGFRIELGEIEAALAAHPDVEQAVVAVRTDDGRKRLVGYVVGAAVNVSEWLADRLPDYMVPAVIVRLESLPLNATGKVDRKALPAPEITERGYVAPGTDAERTLASIWAEVLRLPRVGVEDNFFELGGDSIVSIQVVSRARQAGLSLMPGDLFAHPTVAALAAAAGTATAVTASQDAVTGEAPLTPVQHWFLDADPVHAEHFTQSMLLDLDGDRDALDRALNVLLAHHDALRTRFDGRQITRPVGSTRILDGAEFDLVDGPLFRASIVDGKLLIEAHHLVVDTVSWRILAEDLAAALRGDELPAKTTSFQEWSRRLAAFAESGGFDDELDHWKSLATSSPLPVDAGGVNTQGSVRTITVSLDAERTRALLQDVPGVYRTQVNDVLLSGLARALTDWTGRDSVLVDLEGHGREQLFDDVDLSRTVGWFTSIFPVELAVGADWDETLKAVKENLRAVPRRGVGYGALRHLTGAAPAINPEISFNYLGQFTGDGSIGGSADPAQHRPHLLDVVALVQHDRLDLTWYYSDQVHTEATVCRLADAMVEALTDIVRHCARPGVGGRTPSDFPLARLSQSDVDGLVGDGRSVEDIYPLTPLQAGMIFHSLVDGSSGAYFNQVQLQLTGVEDVQRFAEAWQRLVDRTPVLRSRIVWDGLAEPVQVVQRDVTLPVSMLDWTTGGIDSKLRELLDNDRALGLDLAAPPLMRVTLAKLAADEVLLVWTFHHVLLDGWSCAQLVSEVCADYKAVGTPPRRTPFADYLRWLSTQDIYAAETFWRSALRNVEGPTPLPFDRQPVESHRAQSCATVRVEYASGQLTELAQRLGLTVNTIVQAAWGLLLARRAGVDDVVFGTTVSGRPADLPGVESMVGMVINTLPSRIRLDGGKSVADWLRGVQQELSQARQYDFVSLAQLQGWVGTTLFDSLLVFENYPFDEEAIAAQGIGMHGMGEVQPTNYPLSVVVQPGRSLEVSFDYDPTLFDESTIRGLADQLELVLAAVTGGPERPVRELDLLTDEDRRLVRHEWNATATAPSFDTVLTAFARQDPDAPAVDSLTYAELDARANRLANRLIKLGVGVEDRVGLRVERSVDLVIAELAVLKAGAAYVPIDLRAPAQRQQAVLEQAGVDIVITDGEIDVEEPSTAPEVRVNRSNLAYVMFTSGSTGVPKGVAVTHADIVELARDRSFATGHTTTLLHSPQAFDAATYEVWVPLLNGGRVIVAPPGDVDASVIRWAVGQGVTGMWLTAGLFRLIAQEDPACFTGLTEVWTGGDVVPAEAARRVISSGVSVVDGYGPTETTTFASRYKMCGEVPDSVPIGSPLDNMRLYVLDGDLRLVPPGSTGELFIGGAGVARGYIGRPGMTAARFVADPFNSGERLYRTGDLVRWRDGVLEFVGRADDQVKIRGFRVELGEIETVLAAHPAVDQAVVIVRADDGRKRLVGYVVGETQDLKEWLAERLPDYMVPAAIVAMDELPLSRNGKVDRKALPAPELAASSGYLPPRTDNERILAGIWAEILGTEKVGVEDNFFELGGDSILSIQVVSRARAAGLNLTPRDLFAHPTVAALAANATAAVQIVAEQGAVTGEVPLTPIQRWYLDDAVAPESFTQSMRIEWPQDIDPDQLRTALSTVVSHHDALRLRFHRIDGTWWQHNAPDEAAQILDAEIDLADGPVITAKIVEPNVLVLTAHHLVVDGVSWRVLIEDLEAAYHRKTLPPKTTSYREWAHRLAQRDFGAEIPFWTSMAADPTLPTDGNGPNTYATTTTVTVGLDAIQTRALLQDVPGVYRTQIDDVLLAALGRVLADWTGRQHVLVDLEGHGREQLFDDVDLSRTVGWFTSMYPVELAVGADWAETLKSVKEQLRAVPNKGVAGLIHATAEPRISFNYLGQFTDAGTLDSDIGPDERRPHQLDVVGVVQGGKLELTWQYSTNLHRGSTVRRLAGDLVAALHEIIRHCAEPGAGGRTPSDFPLAGLAQHQVDRIAGDGRDVEDIYPLTPMQAGMVFHGLSQQDRGLYFEQVAFVLTDSPDMQRLAESWQRVVDRTPVLRSRIVWDGVPEPMQVVDRHVKVPIARYDWHGLDREAMLEDLLASDRAKGFDLAAGPLLRITLARLSATEVQLVWSFHHVLLDGWSVFQVLSDVLGTAEQRVRRPFADYVAWMRRQDVQAADRHWRDVLADIEGPTPLPFDRTPTSSHDTASTEWVSARLDQGAAGRINEFARRRRLTVNAVVQGAWALLLSRYSGQGDVCFGATVSGRPADLPGADDIAGIFINTLPVRTAVDSRLSVVDWLQEMQQAQAESRRFEYVPLSRLQSLVGLPSLFDSAVVFENYPVGEQQGIRDLDATEATNYALTVVGVPGETLTLGIGYDPELFDVGTVQRMVGHLVRVVEAMCDNPTLGEIDVLTDRERFHLLTGVNATDRVVVPATLPELIEAQADRTPDAPAVLADTTLTFAELDRRANRLARRLIAAGAGPETIVALALPRSLEIIVAQLAVLKAGAAYLPIDPAYPAERIQFMLDDAEPVLVVGGDFAMDGSEASYSDEPVTRSLSPASPAYVIYTSGSTGRPKGVVVTHAGLASFSAAEIEHFDVRPGDRVLQFASPSFDASVLELCMSLPAGAALVVPPAGPLLGEHLAAVFSSREVTHALVPPVAMATVPDVALPSLRTLILGGDACTPDLVARWAPGRRLINAYGPTESTVVATWSDSLEPGGTPPIGRPIWNTRAYVLDDELRPVPVGVPGELYVAGIGLARGYLDRPGLTASRFVANPFTPGARMYRTGDLVRWNADDQLEFLGRADNQVKIRGFRVEPGEIEAALTARSDVRAAAVIGADQRLVAYVVGETDGLREYLGARLPEHMVPAVFVPLAELPLTPNGKLDRKALPAPAQELPTTGYTAPETETEEVLVGIWAEALQLERVGVTDNFYDLGGDSVRSLHITSMVRTAFDVELTPRDVLASGTVAALAELIEERVLLELERVAFGDEEI</sequence>
<dbReference type="GO" id="GO:0043041">
    <property type="term" value="P:amino acid activation for nonribosomal peptide biosynthetic process"/>
    <property type="evidence" value="ECO:0007669"/>
    <property type="project" value="TreeGrafter"/>
</dbReference>
<dbReference type="GO" id="GO:0005737">
    <property type="term" value="C:cytoplasm"/>
    <property type="evidence" value="ECO:0007669"/>
    <property type="project" value="TreeGrafter"/>
</dbReference>
<evidence type="ECO:0000256" key="5">
    <source>
        <dbReference type="ARBA" id="ARBA00022737"/>
    </source>
</evidence>
<name>A0A3E0H125_9PSEU</name>
<keyword evidence="6" id="KW-0045">Antibiotic biosynthesis</keyword>
<dbReference type="CDD" id="cd19543">
    <property type="entry name" value="DCL_NRPS"/>
    <property type="match status" value="2"/>
</dbReference>
<dbReference type="NCBIfam" id="NF004282">
    <property type="entry name" value="PRK05691.1"/>
    <property type="match status" value="8"/>
</dbReference>
<dbReference type="Pfam" id="PF00668">
    <property type="entry name" value="Condensation"/>
    <property type="match status" value="7"/>
</dbReference>
<dbReference type="PANTHER" id="PTHR45527">
    <property type="entry name" value="NONRIBOSOMAL PEPTIDE SYNTHETASE"/>
    <property type="match status" value="1"/>
</dbReference>
<dbReference type="OrthoDB" id="2472181at2"/>
<dbReference type="Gene3D" id="3.40.50.12780">
    <property type="entry name" value="N-terminal domain of ligase-like"/>
    <property type="match status" value="2"/>
</dbReference>
<dbReference type="GO" id="GO:0017000">
    <property type="term" value="P:antibiotic biosynthetic process"/>
    <property type="evidence" value="ECO:0007669"/>
    <property type="project" value="UniProtKB-KW"/>
</dbReference>
<dbReference type="CDD" id="cd19531">
    <property type="entry name" value="LCL_NRPS-like"/>
    <property type="match status" value="1"/>
</dbReference>
<evidence type="ECO:0000259" key="7">
    <source>
        <dbReference type="PROSITE" id="PS50075"/>
    </source>
</evidence>
<evidence type="ECO:0000256" key="1">
    <source>
        <dbReference type="ARBA" id="ARBA00001957"/>
    </source>
</evidence>
<dbReference type="PANTHER" id="PTHR45527:SF1">
    <property type="entry name" value="FATTY ACID SYNTHASE"/>
    <property type="match status" value="1"/>
</dbReference>
<dbReference type="InterPro" id="IPR025110">
    <property type="entry name" value="AMP-bd_C"/>
</dbReference>
<dbReference type="NCBIfam" id="NF003417">
    <property type="entry name" value="PRK04813.1"/>
    <property type="match status" value="5"/>
</dbReference>
<dbReference type="GO" id="GO:0072330">
    <property type="term" value="P:monocarboxylic acid biosynthetic process"/>
    <property type="evidence" value="ECO:0007669"/>
    <property type="project" value="UniProtKB-ARBA"/>
</dbReference>
<dbReference type="InterPro" id="IPR010060">
    <property type="entry name" value="NRPS_synth"/>
</dbReference>
<dbReference type="PROSITE" id="PS00455">
    <property type="entry name" value="AMP_BINDING"/>
    <property type="match status" value="5"/>
</dbReference>
<evidence type="ECO:0000256" key="4">
    <source>
        <dbReference type="ARBA" id="ARBA00022553"/>
    </source>
</evidence>
<dbReference type="FunFam" id="3.40.50.12780:FF:000012">
    <property type="entry name" value="Non-ribosomal peptide synthetase"/>
    <property type="match status" value="2"/>
</dbReference>
<dbReference type="PROSITE" id="PS00012">
    <property type="entry name" value="PHOSPHOPANTETHEINE"/>
    <property type="match status" value="5"/>
</dbReference>
<accession>A0A3E0H125</accession>
<evidence type="ECO:0000313" key="9">
    <source>
        <dbReference type="Proteomes" id="UP000256269"/>
    </source>
</evidence>
<dbReference type="InterPro" id="IPR023213">
    <property type="entry name" value="CAT-like_dom_sf"/>
</dbReference>
<reference evidence="8 9" key="1">
    <citation type="submission" date="2018-08" db="EMBL/GenBank/DDBJ databases">
        <title>Genomic Encyclopedia of Archaeal and Bacterial Type Strains, Phase II (KMG-II): from individual species to whole genera.</title>
        <authorList>
            <person name="Goeker M."/>
        </authorList>
    </citation>
    <scope>NUCLEOTIDE SEQUENCE [LARGE SCALE GENOMIC DNA]</scope>
    <source>
        <strain evidence="8 9">DSM 45791</strain>
    </source>
</reference>
<dbReference type="InterPro" id="IPR001242">
    <property type="entry name" value="Condensation_dom"/>
</dbReference>
<feature type="domain" description="Carrier" evidence="7">
    <location>
        <begin position="4285"/>
        <end position="4359"/>
    </location>
</feature>
<feature type="domain" description="Carrier" evidence="7">
    <location>
        <begin position="5673"/>
        <end position="5748"/>
    </location>
</feature>
<dbReference type="Gene3D" id="3.40.50.980">
    <property type="match status" value="6"/>
</dbReference>
<feature type="domain" description="Carrier" evidence="7">
    <location>
        <begin position="2891"/>
        <end position="2965"/>
    </location>
</feature>
<dbReference type="CDD" id="cd12117">
    <property type="entry name" value="A_NRPS_Srf_like"/>
    <property type="match status" value="2"/>
</dbReference>
<keyword evidence="9" id="KW-1185">Reference proteome</keyword>
<dbReference type="SUPFAM" id="SSF47336">
    <property type="entry name" value="ACP-like"/>
    <property type="match status" value="5"/>
</dbReference>
<dbReference type="Proteomes" id="UP000256269">
    <property type="component" value="Unassembled WGS sequence"/>
</dbReference>
<dbReference type="Gene3D" id="3.30.300.30">
    <property type="match status" value="5"/>
</dbReference>
<dbReference type="Gene3D" id="2.30.38.10">
    <property type="entry name" value="Luciferase, Domain 3"/>
    <property type="match status" value="3"/>
</dbReference>
<keyword evidence="3" id="KW-0596">Phosphopantetheine</keyword>
<dbReference type="CDD" id="cd17652">
    <property type="entry name" value="A_NRPS_CmdD_like"/>
    <property type="match status" value="2"/>
</dbReference>
<dbReference type="RefSeq" id="WP_116179529.1">
    <property type="nucleotide sequence ID" value="NZ_CP144375.1"/>
</dbReference>
<protein>
    <submittedName>
        <fullName evidence="8">Non-ribosomal peptide synthase protein (TIGR01720 family)/amino acid adenylation domain-containing protein</fullName>
    </submittedName>
</protein>
<dbReference type="GO" id="GO:0044550">
    <property type="term" value="P:secondary metabolite biosynthetic process"/>
    <property type="evidence" value="ECO:0007669"/>
    <property type="project" value="UniProtKB-ARBA"/>
</dbReference>
<evidence type="ECO:0000256" key="6">
    <source>
        <dbReference type="ARBA" id="ARBA00023194"/>
    </source>
</evidence>
<dbReference type="FunFam" id="2.30.38.10:FF:000001">
    <property type="entry name" value="Non-ribosomal peptide synthetase PvdI"/>
    <property type="match status" value="5"/>
</dbReference>
<feature type="domain" description="Carrier" evidence="7">
    <location>
        <begin position="1513"/>
        <end position="1587"/>
    </location>
</feature>
<proteinExistence type="inferred from homology"/>
<dbReference type="CDD" id="cd19534">
    <property type="entry name" value="E_NRPS"/>
    <property type="match status" value="3"/>
</dbReference>
<dbReference type="InterPro" id="IPR036736">
    <property type="entry name" value="ACP-like_sf"/>
</dbReference>
<dbReference type="PROSITE" id="PS50075">
    <property type="entry name" value="CARRIER"/>
    <property type="match status" value="5"/>
</dbReference>
<dbReference type="Pfam" id="PF00501">
    <property type="entry name" value="AMP-binding"/>
    <property type="match status" value="5"/>
</dbReference>
<comment type="similarity">
    <text evidence="2">Belongs to the ATP-dependent AMP-binding enzyme family.</text>
</comment>
<dbReference type="FunFam" id="3.40.50.980:FF:000001">
    <property type="entry name" value="Non-ribosomal peptide synthetase"/>
    <property type="match status" value="3"/>
</dbReference>
<dbReference type="SUPFAM" id="SSF52777">
    <property type="entry name" value="CoA-dependent acyltransferases"/>
    <property type="match status" value="14"/>
</dbReference>
<dbReference type="Pfam" id="PF00550">
    <property type="entry name" value="PP-binding"/>
    <property type="match status" value="5"/>
</dbReference>
<dbReference type="InterPro" id="IPR000873">
    <property type="entry name" value="AMP-dep_synth/lig_dom"/>
</dbReference>
<dbReference type="GO" id="GO:0031177">
    <property type="term" value="F:phosphopantetheine binding"/>
    <property type="evidence" value="ECO:0007669"/>
    <property type="project" value="InterPro"/>
</dbReference>
<organism evidence="8 9">
    <name type="scientific">Kutzneria buriramensis</name>
    <dbReference type="NCBI Taxonomy" id="1045776"/>
    <lineage>
        <taxon>Bacteria</taxon>
        <taxon>Bacillati</taxon>
        <taxon>Actinomycetota</taxon>
        <taxon>Actinomycetes</taxon>
        <taxon>Pseudonocardiales</taxon>
        <taxon>Pseudonocardiaceae</taxon>
        <taxon>Kutzneria</taxon>
    </lineage>
</organism>
<dbReference type="Gene3D" id="3.30.559.30">
    <property type="entry name" value="Nonribosomal peptide synthetase, condensation domain"/>
    <property type="match status" value="7"/>
</dbReference>
<dbReference type="Gene3D" id="3.30.559.10">
    <property type="entry name" value="Chloramphenicol acetyltransferase-like domain"/>
    <property type="match status" value="7"/>
</dbReference>
<dbReference type="InterPro" id="IPR045851">
    <property type="entry name" value="AMP-bd_C_sf"/>
</dbReference>
<dbReference type="InterPro" id="IPR009081">
    <property type="entry name" value="PP-bd_ACP"/>
</dbReference>
<keyword evidence="5" id="KW-0677">Repeat</keyword>
<dbReference type="NCBIfam" id="TIGR01720">
    <property type="entry name" value="NRPS-para261"/>
    <property type="match status" value="3"/>
</dbReference>
<comment type="cofactor">
    <cofactor evidence="1">
        <name>pantetheine 4'-phosphate</name>
        <dbReference type="ChEBI" id="CHEBI:47942"/>
    </cofactor>
</comment>
<dbReference type="FunFam" id="1.10.1200.10:FF:000016">
    <property type="entry name" value="Non-ribosomal peptide synthase"/>
    <property type="match status" value="1"/>
</dbReference>
<dbReference type="CDD" id="cd05930">
    <property type="entry name" value="A_NRPS"/>
    <property type="match status" value="1"/>
</dbReference>
<dbReference type="SUPFAM" id="SSF56801">
    <property type="entry name" value="Acetyl-CoA synthetase-like"/>
    <property type="match status" value="5"/>
</dbReference>
<dbReference type="FunFam" id="1.10.1200.10:FF:000005">
    <property type="entry name" value="Nonribosomal peptide synthetase 1"/>
    <property type="match status" value="3"/>
</dbReference>
<evidence type="ECO:0000256" key="2">
    <source>
        <dbReference type="ARBA" id="ARBA00006432"/>
    </source>
</evidence>
<dbReference type="InterPro" id="IPR010071">
    <property type="entry name" value="AA_adenyl_dom"/>
</dbReference>
<dbReference type="InterPro" id="IPR042099">
    <property type="entry name" value="ANL_N_sf"/>
</dbReference>
<dbReference type="InterPro" id="IPR020845">
    <property type="entry name" value="AMP-binding_CS"/>
</dbReference>
<dbReference type="Gene3D" id="1.10.1200.10">
    <property type="entry name" value="ACP-like"/>
    <property type="match status" value="5"/>
</dbReference>
<dbReference type="Pfam" id="PF13193">
    <property type="entry name" value="AMP-binding_C"/>
    <property type="match status" value="5"/>
</dbReference>
<dbReference type="SMART" id="SM00823">
    <property type="entry name" value="PKS_PP"/>
    <property type="match status" value="5"/>
</dbReference>
<dbReference type="InterPro" id="IPR020806">
    <property type="entry name" value="PKS_PP-bd"/>
</dbReference>
<dbReference type="EMBL" id="QUNO01000016">
    <property type="protein sequence ID" value="REH36226.1"/>
    <property type="molecule type" value="Genomic_DNA"/>
</dbReference>
<dbReference type="GO" id="GO:0008610">
    <property type="term" value="P:lipid biosynthetic process"/>
    <property type="evidence" value="ECO:0007669"/>
    <property type="project" value="UniProtKB-ARBA"/>
</dbReference>
<dbReference type="NCBIfam" id="TIGR01733">
    <property type="entry name" value="AA-adenyl-dom"/>
    <property type="match status" value="5"/>
</dbReference>
<feature type="domain" description="Carrier" evidence="7">
    <location>
        <begin position="513"/>
        <end position="588"/>
    </location>
</feature>
<keyword evidence="4" id="KW-0597">Phosphoprotein</keyword>
<dbReference type="InterPro" id="IPR006162">
    <property type="entry name" value="Ppantetheine_attach_site"/>
</dbReference>
<comment type="caution">
    <text evidence="8">The sequence shown here is derived from an EMBL/GenBank/DDBJ whole genome shotgun (WGS) entry which is preliminary data.</text>
</comment>
<dbReference type="GO" id="GO:0003824">
    <property type="term" value="F:catalytic activity"/>
    <property type="evidence" value="ECO:0007669"/>
    <property type="project" value="InterPro"/>
</dbReference>
<evidence type="ECO:0000256" key="3">
    <source>
        <dbReference type="ARBA" id="ARBA00022450"/>
    </source>
</evidence>
<dbReference type="FunFam" id="3.30.300.30:FF:000010">
    <property type="entry name" value="Enterobactin synthetase component F"/>
    <property type="match status" value="4"/>
</dbReference>
<gene>
    <name evidence="8" type="ORF">BCF44_11695</name>
</gene>
<evidence type="ECO:0000313" key="8">
    <source>
        <dbReference type="EMBL" id="REH36226.1"/>
    </source>
</evidence>